<evidence type="ECO:0000256" key="6">
    <source>
        <dbReference type="ARBA" id="ARBA00022989"/>
    </source>
</evidence>
<evidence type="ECO:0000313" key="10">
    <source>
        <dbReference type="Proteomes" id="UP001189616"/>
    </source>
</evidence>
<evidence type="ECO:0000256" key="2">
    <source>
        <dbReference type="ARBA" id="ARBA00010145"/>
    </source>
</evidence>
<evidence type="ECO:0000256" key="8">
    <source>
        <dbReference type="SAM" id="Phobius"/>
    </source>
</evidence>
<dbReference type="Gene3D" id="1.20.1530.20">
    <property type="match status" value="1"/>
</dbReference>
<dbReference type="PANTHER" id="PTHR36838">
    <property type="entry name" value="AUXIN EFFLUX CARRIER FAMILY PROTEIN"/>
    <property type="match status" value="1"/>
</dbReference>
<evidence type="ECO:0000256" key="3">
    <source>
        <dbReference type="ARBA" id="ARBA00022448"/>
    </source>
</evidence>
<dbReference type="PANTHER" id="PTHR36838:SF4">
    <property type="entry name" value="AUXIN EFFLUX CARRIER FAMILY PROTEIN"/>
    <property type="match status" value="1"/>
</dbReference>
<dbReference type="Proteomes" id="UP001189616">
    <property type="component" value="Unassembled WGS sequence"/>
</dbReference>
<keyword evidence="4" id="KW-1003">Cell membrane</keyword>
<dbReference type="InterPro" id="IPR038770">
    <property type="entry name" value="Na+/solute_symporter_sf"/>
</dbReference>
<dbReference type="Pfam" id="PF03547">
    <property type="entry name" value="Mem_trans"/>
    <property type="match status" value="1"/>
</dbReference>
<accession>A0ABM9JAY3</accession>
<feature type="transmembrane region" description="Helical" evidence="8">
    <location>
        <begin position="191"/>
        <end position="211"/>
    </location>
</feature>
<proteinExistence type="inferred from homology"/>
<feature type="transmembrane region" description="Helical" evidence="8">
    <location>
        <begin position="283"/>
        <end position="309"/>
    </location>
</feature>
<dbReference type="EMBL" id="CATYWO010000002">
    <property type="protein sequence ID" value="CAJ0788394.1"/>
    <property type="molecule type" value="Genomic_DNA"/>
</dbReference>
<evidence type="ECO:0000256" key="5">
    <source>
        <dbReference type="ARBA" id="ARBA00022692"/>
    </source>
</evidence>
<feature type="transmembrane region" description="Helical" evidence="8">
    <location>
        <begin position="63"/>
        <end position="84"/>
    </location>
</feature>
<keyword evidence="6 8" id="KW-1133">Transmembrane helix</keyword>
<evidence type="ECO:0008006" key="11">
    <source>
        <dbReference type="Google" id="ProtNLM"/>
    </source>
</evidence>
<keyword evidence="3" id="KW-0813">Transport</keyword>
<feature type="transmembrane region" description="Helical" evidence="8">
    <location>
        <begin position="158"/>
        <end position="179"/>
    </location>
</feature>
<comment type="similarity">
    <text evidence="2">Belongs to the auxin efflux carrier (TC 2.A.69) family.</text>
</comment>
<comment type="subcellular location">
    <subcellularLocation>
        <location evidence="1">Cell membrane</location>
        <topology evidence="1">Multi-pass membrane protein</topology>
    </subcellularLocation>
</comment>
<feature type="transmembrane region" description="Helical" evidence="8">
    <location>
        <begin position="123"/>
        <end position="146"/>
    </location>
</feature>
<evidence type="ECO:0000256" key="1">
    <source>
        <dbReference type="ARBA" id="ARBA00004651"/>
    </source>
</evidence>
<evidence type="ECO:0000256" key="7">
    <source>
        <dbReference type="ARBA" id="ARBA00023136"/>
    </source>
</evidence>
<comment type="caution">
    <text evidence="9">The sequence shown here is derived from an EMBL/GenBank/DDBJ whole genome shotgun (WGS) entry which is preliminary data.</text>
</comment>
<sequence length="312" mass="31883">MTAAILLALAPVALLVALGYGLRHTGFIADAFWPQAERLCYYILLPALFMHGLASAHLQALPVLPLAATLIAATVVVAVALMLARRWIPIDGAGFTSVFQGAVRFNNYVGVSLAAGMFGTRGVALAAVCNAAIVPTVNLLCVLVFARHGSVRFGGWALVRQIVTNPLVVACAIGIGMQASGVQVPALVEPAVRALGAASMPLGLLCVGAALNFSGVRGWAHPVMVSSAVKFLAMPVLTLAVGHALGLTDVALTVALLFQALPTASSSYIMARQLGGDAPLMAGITAAQTVLAAAAMPAVMTVLSLVYGLPQA</sequence>
<feature type="transmembrane region" description="Helical" evidence="8">
    <location>
        <begin position="39"/>
        <end position="56"/>
    </location>
</feature>
<evidence type="ECO:0000256" key="4">
    <source>
        <dbReference type="ARBA" id="ARBA00022475"/>
    </source>
</evidence>
<evidence type="ECO:0000313" key="9">
    <source>
        <dbReference type="EMBL" id="CAJ0788394.1"/>
    </source>
</evidence>
<keyword evidence="10" id="KW-1185">Reference proteome</keyword>
<gene>
    <name evidence="9" type="ORF">LMG7141_02077</name>
</gene>
<protein>
    <recommendedName>
        <fullName evidence="11">Transporter</fullName>
    </recommendedName>
</protein>
<keyword evidence="7 8" id="KW-0472">Membrane</keyword>
<organism evidence="9 10">
    <name type="scientific">Ralstonia condita</name>
    <dbReference type="NCBI Taxonomy" id="3058600"/>
    <lineage>
        <taxon>Bacteria</taxon>
        <taxon>Pseudomonadati</taxon>
        <taxon>Pseudomonadota</taxon>
        <taxon>Betaproteobacteria</taxon>
        <taxon>Burkholderiales</taxon>
        <taxon>Burkholderiaceae</taxon>
        <taxon>Ralstonia</taxon>
    </lineage>
</organism>
<keyword evidence="5 8" id="KW-0812">Transmembrane</keyword>
<reference evidence="9 10" key="1">
    <citation type="submission" date="2023-07" db="EMBL/GenBank/DDBJ databases">
        <authorList>
            <person name="Peeters C."/>
        </authorList>
    </citation>
    <scope>NUCLEOTIDE SEQUENCE [LARGE SCALE GENOMIC DNA]</scope>
    <source>
        <strain evidence="9 10">LMG 7141</strain>
    </source>
</reference>
<dbReference type="InterPro" id="IPR004776">
    <property type="entry name" value="Mem_transp_PIN-like"/>
</dbReference>
<name>A0ABM9JAY3_9RALS</name>
<dbReference type="RefSeq" id="WP_316657488.1">
    <property type="nucleotide sequence ID" value="NZ_CATYWO010000002.1"/>
</dbReference>